<keyword evidence="2" id="KW-1185">Reference proteome</keyword>
<comment type="caution">
    <text evidence="1">The sequence shown here is derived from an EMBL/GenBank/DDBJ whole genome shotgun (WGS) entry which is preliminary data.</text>
</comment>
<organism evidence="1 2">
    <name type="scientific">Aquamicrobium defluvii</name>
    <dbReference type="NCBI Taxonomy" id="69279"/>
    <lineage>
        <taxon>Bacteria</taxon>
        <taxon>Pseudomonadati</taxon>
        <taxon>Pseudomonadota</taxon>
        <taxon>Alphaproteobacteria</taxon>
        <taxon>Hyphomicrobiales</taxon>
        <taxon>Phyllobacteriaceae</taxon>
        <taxon>Aquamicrobium</taxon>
    </lineage>
</organism>
<sequence>MTPSVRARPVDDDILTDGHLRYRARTVFRELQARYGFGGARELIAEIINEAAERSGRYNHAE</sequence>
<accession>A0A4R6Y063</accession>
<protein>
    <submittedName>
        <fullName evidence="1">Uncharacterized protein</fullName>
    </submittedName>
</protein>
<dbReference type="EMBL" id="SNZF01000066">
    <property type="protein sequence ID" value="TDR27770.1"/>
    <property type="molecule type" value="Genomic_DNA"/>
</dbReference>
<dbReference type="Proteomes" id="UP000294958">
    <property type="component" value="Unassembled WGS sequence"/>
</dbReference>
<evidence type="ECO:0000313" key="1">
    <source>
        <dbReference type="EMBL" id="TDR27770.1"/>
    </source>
</evidence>
<proteinExistence type="predicted"/>
<reference evidence="1 2" key="1">
    <citation type="submission" date="2019-03" db="EMBL/GenBank/DDBJ databases">
        <title>Genomic Encyclopedia of Type Strains, Phase IV (KMG-IV): sequencing the most valuable type-strain genomes for metagenomic binning, comparative biology and taxonomic classification.</title>
        <authorList>
            <person name="Goeker M."/>
        </authorList>
    </citation>
    <scope>NUCLEOTIDE SEQUENCE [LARGE SCALE GENOMIC DNA]</scope>
    <source>
        <strain evidence="1 2">DSM 11603</strain>
    </source>
</reference>
<evidence type="ECO:0000313" key="2">
    <source>
        <dbReference type="Proteomes" id="UP000294958"/>
    </source>
</evidence>
<gene>
    <name evidence="1" type="ORF">DES43_1667</name>
</gene>
<dbReference type="AlphaFoldDB" id="A0A4R6Y063"/>
<name>A0A4R6Y063_9HYPH</name>